<organism evidence="2 3">
    <name type="scientific">Nocardioides bigeumensis</name>
    <dbReference type="NCBI Taxonomy" id="433657"/>
    <lineage>
        <taxon>Bacteria</taxon>
        <taxon>Bacillati</taxon>
        <taxon>Actinomycetota</taxon>
        <taxon>Actinomycetes</taxon>
        <taxon>Propionibacteriales</taxon>
        <taxon>Nocardioidaceae</taxon>
        <taxon>Nocardioides</taxon>
    </lineage>
</organism>
<dbReference type="Proteomes" id="UP001500575">
    <property type="component" value="Unassembled WGS sequence"/>
</dbReference>
<name>A0ABP5KJV5_9ACTN</name>
<sequence>MDFLVNVLISVPDGVTAPEIDRLREAEAVRASELAAVGHLVRLWRVPDDWANWGLWRADDEEALRLLLDSLPLRRFMTLTIHPLTPHPNDPG</sequence>
<reference evidence="3" key="1">
    <citation type="journal article" date="2019" name="Int. J. Syst. Evol. Microbiol.">
        <title>The Global Catalogue of Microorganisms (GCM) 10K type strain sequencing project: providing services to taxonomists for standard genome sequencing and annotation.</title>
        <authorList>
            <consortium name="The Broad Institute Genomics Platform"/>
            <consortium name="The Broad Institute Genome Sequencing Center for Infectious Disease"/>
            <person name="Wu L."/>
            <person name="Ma J."/>
        </authorList>
    </citation>
    <scope>NUCLEOTIDE SEQUENCE [LARGE SCALE GENOMIC DNA]</scope>
    <source>
        <strain evidence="3">JCM 16021</strain>
    </source>
</reference>
<dbReference type="InterPro" id="IPR026029">
    <property type="entry name" value="MLI_dom"/>
</dbReference>
<gene>
    <name evidence="2" type="ORF">GCM10009843_39080</name>
</gene>
<feature type="domain" description="Muconolactone isomerase" evidence="1">
    <location>
        <begin position="1"/>
        <end position="90"/>
    </location>
</feature>
<dbReference type="Gene3D" id="3.30.70.1060">
    <property type="entry name" value="Dimeric alpha+beta barrel"/>
    <property type="match status" value="1"/>
</dbReference>
<dbReference type="RefSeq" id="WP_344305540.1">
    <property type="nucleotide sequence ID" value="NZ_BAAAQQ010000014.1"/>
</dbReference>
<proteinExistence type="predicted"/>
<evidence type="ECO:0000313" key="3">
    <source>
        <dbReference type="Proteomes" id="UP001500575"/>
    </source>
</evidence>
<dbReference type="Pfam" id="PF02426">
    <property type="entry name" value="MIase"/>
    <property type="match status" value="1"/>
</dbReference>
<dbReference type="SUPFAM" id="SSF54909">
    <property type="entry name" value="Dimeric alpha+beta barrel"/>
    <property type="match status" value="1"/>
</dbReference>
<evidence type="ECO:0000313" key="2">
    <source>
        <dbReference type="EMBL" id="GAA2133530.1"/>
    </source>
</evidence>
<protein>
    <recommendedName>
        <fullName evidence="1">Muconolactone isomerase domain-containing protein</fullName>
    </recommendedName>
</protein>
<evidence type="ECO:0000259" key="1">
    <source>
        <dbReference type="Pfam" id="PF02426"/>
    </source>
</evidence>
<keyword evidence="3" id="KW-1185">Reference proteome</keyword>
<comment type="caution">
    <text evidence="2">The sequence shown here is derived from an EMBL/GenBank/DDBJ whole genome shotgun (WGS) entry which is preliminary data.</text>
</comment>
<dbReference type="EMBL" id="BAAAQQ010000014">
    <property type="protein sequence ID" value="GAA2133530.1"/>
    <property type="molecule type" value="Genomic_DNA"/>
</dbReference>
<accession>A0ABP5KJV5</accession>
<dbReference type="InterPro" id="IPR011008">
    <property type="entry name" value="Dimeric_a/b-barrel"/>
</dbReference>